<evidence type="ECO:0000313" key="1">
    <source>
        <dbReference type="EMBL" id="SMO69727.1"/>
    </source>
</evidence>
<reference evidence="1 2" key="1">
    <citation type="submission" date="2017-05" db="EMBL/GenBank/DDBJ databases">
        <authorList>
            <person name="Varghese N."/>
            <person name="Submissions S."/>
        </authorList>
    </citation>
    <scope>NUCLEOTIDE SEQUENCE [LARGE SCALE GENOMIC DNA]</scope>
    <source>
        <strain evidence="1 2">DSM 16304</strain>
    </source>
</reference>
<sequence>MGAIEREKETIRKMVEIYCWKKHKRKRGELCPECEKLLLYAFKRLELCPFGEDKPTCKKCPVHCYLPEYREKIKQVMRFSGPRLLIYSPLDWIVHEFKEKVFMKLNPSNR</sequence>
<proteinExistence type="predicted"/>
<dbReference type="OrthoDB" id="164329at2"/>
<dbReference type="RefSeq" id="WP_142935953.1">
    <property type="nucleotide sequence ID" value="NZ_FXTM01000020.1"/>
</dbReference>
<dbReference type="NCBIfam" id="NF007714">
    <property type="entry name" value="PRK10410.1-2"/>
    <property type="match status" value="1"/>
</dbReference>
<dbReference type="EMBL" id="FXTM01000020">
    <property type="protein sequence ID" value="SMO69727.1"/>
    <property type="molecule type" value="Genomic_DNA"/>
</dbReference>
<evidence type="ECO:0000313" key="2">
    <source>
        <dbReference type="Proteomes" id="UP000317315"/>
    </source>
</evidence>
<keyword evidence="2" id="KW-1185">Reference proteome</keyword>
<accession>A0A521DDB7</accession>
<dbReference type="Proteomes" id="UP000317315">
    <property type="component" value="Unassembled WGS sequence"/>
</dbReference>
<dbReference type="AlphaFoldDB" id="A0A521DDB7"/>
<name>A0A521DDB7_9BACT</name>
<gene>
    <name evidence="1" type="ORF">SAMN06269117_1206</name>
</gene>
<organism evidence="1 2">
    <name type="scientific">Balnearium lithotrophicum</name>
    <dbReference type="NCBI Taxonomy" id="223788"/>
    <lineage>
        <taxon>Bacteria</taxon>
        <taxon>Pseudomonadati</taxon>
        <taxon>Aquificota</taxon>
        <taxon>Aquificia</taxon>
        <taxon>Desulfurobacteriales</taxon>
        <taxon>Desulfurobacteriaceae</taxon>
        <taxon>Balnearium</taxon>
    </lineage>
</organism>
<dbReference type="Pfam" id="PF11756">
    <property type="entry name" value="YgbA_NO"/>
    <property type="match status" value="1"/>
</dbReference>
<protein>
    <submittedName>
        <fullName evidence="1">Nitrous oxide-stimulated promoter</fullName>
    </submittedName>
</protein>
<dbReference type="InterPro" id="IPR020483">
    <property type="entry name" value="Uncharacterised_YgbA"/>
</dbReference>